<evidence type="ECO:0000313" key="1">
    <source>
        <dbReference type="Proteomes" id="UP000504606"/>
    </source>
</evidence>
<dbReference type="AlphaFoldDB" id="A0A6J1SZQ9"/>
<keyword evidence="1" id="KW-1185">Reference proteome</keyword>
<accession>A0A6J1SZQ9</accession>
<dbReference type="KEGG" id="foc:113212326"/>
<gene>
    <name evidence="2" type="primary">LOC113212326</name>
</gene>
<name>A0A6J1SZQ9_FRAOC</name>
<sequence length="179" mass="20120">MTESVLLKDVTGQQQDAAELVTYFHDLLIHGHSEHPSMSISFQDAVQEKLYQTMLHVGSRHLKRANDRDGLMAKFLAEYMNEVLGAFQPPLDFECVSSDVKMEIKAEPDCEVDGTVQSATNLGQVESVQEEKVPKGEHNVVKGVKERIRYRTGKIKTCPGCGYQFLGTCLYPKCIFTYT</sequence>
<dbReference type="Proteomes" id="UP000504606">
    <property type="component" value="Unplaced"/>
</dbReference>
<dbReference type="RefSeq" id="XP_026286759.1">
    <property type="nucleotide sequence ID" value="XM_026430974.2"/>
</dbReference>
<organism evidence="1 2">
    <name type="scientific">Frankliniella occidentalis</name>
    <name type="common">Western flower thrips</name>
    <name type="synonym">Euthrips occidentalis</name>
    <dbReference type="NCBI Taxonomy" id="133901"/>
    <lineage>
        <taxon>Eukaryota</taxon>
        <taxon>Metazoa</taxon>
        <taxon>Ecdysozoa</taxon>
        <taxon>Arthropoda</taxon>
        <taxon>Hexapoda</taxon>
        <taxon>Insecta</taxon>
        <taxon>Pterygota</taxon>
        <taxon>Neoptera</taxon>
        <taxon>Paraneoptera</taxon>
        <taxon>Thysanoptera</taxon>
        <taxon>Terebrantia</taxon>
        <taxon>Thripoidea</taxon>
        <taxon>Thripidae</taxon>
        <taxon>Frankliniella</taxon>
    </lineage>
</organism>
<reference evidence="2" key="1">
    <citation type="submission" date="2025-08" db="UniProtKB">
        <authorList>
            <consortium name="RefSeq"/>
        </authorList>
    </citation>
    <scope>IDENTIFICATION</scope>
    <source>
        <tissue evidence="2">Whole organism</tissue>
    </source>
</reference>
<protein>
    <submittedName>
        <fullName evidence="2">Uncharacterized protein LOC113212326</fullName>
    </submittedName>
</protein>
<evidence type="ECO:0000313" key="2">
    <source>
        <dbReference type="RefSeq" id="XP_026286759.1"/>
    </source>
</evidence>
<proteinExistence type="predicted"/>
<dbReference type="GeneID" id="113212326"/>